<keyword evidence="2" id="KW-1185">Reference proteome</keyword>
<dbReference type="InParanoid" id="A0A212PS25"/>
<name>A0A212PS25_9CHLR</name>
<organism evidence="1 2">
    <name type="scientific">Thermoflexus hugenholtzii JAD2</name>
    <dbReference type="NCBI Taxonomy" id="877466"/>
    <lineage>
        <taxon>Bacteria</taxon>
        <taxon>Bacillati</taxon>
        <taxon>Chloroflexota</taxon>
        <taxon>Thermoflexia</taxon>
        <taxon>Thermoflexales</taxon>
        <taxon>Thermoflexaceae</taxon>
        <taxon>Thermoflexus</taxon>
    </lineage>
</organism>
<reference evidence="2" key="1">
    <citation type="submission" date="2017-06" db="EMBL/GenBank/DDBJ databases">
        <authorList>
            <person name="Varghese N."/>
            <person name="Submissions S."/>
        </authorList>
    </citation>
    <scope>NUCLEOTIDE SEQUENCE [LARGE SCALE GENOMIC DNA]</scope>
    <source>
        <strain evidence="2">JAD2</strain>
    </source>
</reference>
<dbReference type="Proteomes" id="UP000197025">
    <property type="component" value="Unassembled WGS sequence"/>
</dbReference>
<evidence type="ECO:0000313" key="1">
    <source>
        <dbReference type="EMBL" id="SNB49705.1"/>
    </source>
</evidence>
<evidence type="ECO:0000313" key="2">
    <source>
        <dbReference type="Proteomes" id="UP000197025"/>
    </source>
</evidence>
<accession>A0A212PS25</accession>
<proteinExistence type="predicted"/>
<feature type="non-terminal residue" evidence="1">
    <location>
        <position position="1"/>
    </location>
</feature>
<dbReference type="AlphaFoldDB" id="A0A212PS25"/>
<gene>
    <name evidence="1" type="ORF">SAMN02746019_00030060</name>
</gene>
<protein>
    <submittedName>
        <fullName evidence="1">Uncharacterized protein</fullName>
    </submittedName>
</protein>
<dbReference type="EMBL" id="FYEK01000002">
    <property type="protein sequence ID" value="SNB49705.1"/>
    <property type="molecule type" value="Genomic_DNA"/>
</dbReference>
<sequence length="49" mass="5678">AWRGAAARARLRGMLAGLLTWPWVARKRPQVFAHRRRSDAELLARLRPD</sequence>